<protein>
    <recommendedName>
        <fullName evidence="1">CN hydrolase domain-containing protein</fullName>
    </recommendedName>
</protein>
<sequence>MVSSQKVEVNLKEAESLIAEAAAAAEFVFLPENFAALASQDPLAIGSDEISAGGPIRSFLREIAERHNCWLFAGTFPVVSRPDGSVVSGDRVRAASLVLNPQGEEVGRYDKIHMFDVAVDDNQGSYFESKVFEPGENVVTVNCPLGCVGLTVCYDIRFPELYRLLFAAEV</sequence>
<proteinExistence type="predicted"/>
<evidence type="ECO:0000259" key="1">
    <source>
        <dbReference type="PROSITE" id="PS50263"/>
    </source>
</evidence>
<reference evidence="2" key="1">
    <citation type="submission" date="2018-05" db="EMBL/GenBank/DDBJ databases">
        <authorList>
            <person name="Lanie J.A."/>
            <person name="Ng W.-L."/>
            <person name="Kazmierczak K.M."/>
            <person name="Andrzejewski T.M."/>
            <person name="Davidsen T.M."/>
            <person name="Wayne K.J."/>
            <person name="Tettelin H."/>
            <person name="Glass J.I."/>
            <person name="Rusch D."/>
            <person name="Podicherti R."/>
            <person name="Tsui H.-C.T."/>
            <person name="Winkler M.E."/>
        </authorList>
    </citation>
    <scope>NUCLEOTIDE SEQUENCE</scope>
</reference>
<dbReference type="Pfam" id="PF00795">
    <property type="entry name" value="CN_hydrolase"/>
    <property type="match status" value="1"/>
</dbReference>
<organism evidence="2">
    <name type="scientific">marine metagenome</name>
    <dbReference type="NCBI Taxonomy" id="408172"/>
    <lineage>
        <taxon>unclassified sequences</taxon>
        <taxon>metagenomes</taxon>
        <taxon>ecological metagenomes</taxon>
    </lineage>
</organism>
<gene>
    <name evidence="2" type="ORF">METZ01_LOCUS294058</name>
</gene>
<dbReference type="PROSITE" id="PS50263">
    <property type="entry name" value="CN_HYDROLASE"/>
    <property type="match status" value="1"/>
</dbReference>
<dbReference type="PANTHER" id="PTHR23088">
    <property type="entry name" value="NITRILASE-RELATED"/>
    <property type="match status" value="1"/>
</dbReference>
<dbReference type="Gene3D" id="3.60.110.10">
    <property type="entry name" value="Carbon-nitrogen hydrolase"/>
    <property type="match status" value="1"/>
</dbReference>
<accession>A0A382LWT0</accession>
<name>A0A382LWT0_9ZZZZ</name>
<feature type="non-terminal residue" evidence="2">
    <location>
        <position position="170"/>
    </location>
</feature>
<feature type="domain" description="CN hydrolase" evidence="1">
    <location>
        <begin position="1"/>
        <end position="170"/>
    </location>
</feature>
<dbReference type="InterPro" id="IPR036526">
    <property type="entry name" value="C-N_Hydrolase_sf"/>
</dbReference>
<dbReference type="SUPFAM" id="SSF56317">
    <property type="entry name" value="Carbon-nitrogen hydrolase"/>
    <property type="match status" value="1"/>
</dbReference>
<dbReference type="InterPro" id="IPR003010">
    <property type="entry name" value="C-N_Hydrolase"/>
</dbReference>
<evidence type="ECO:0000313" key="2">
    <source>
        <dbReference type="EMBL" id="SVC41204.1"/>
    </source>
</evidence>
<dbReference type="AlphaFoldDB" id="A0A382LWT0"/>
<dbReference type="PANTHER" id="PTHR23088:SF27">
    <property type="entry name" value="DEAMINATED GLUTATHIONE AMIDASE"/>
    <property type="match status" value="1"/>
</dbReference>
<dbReference type="EMBL" id="UINC01089814">
    <property type="protein sequence ID" value="SVC41204.1"/>
    <property type="molecule type" value="Genomic_DNA"/>
</dbReference>